<protein>
    <submittedName>
        <fullName evidence="1">Uncharacterized protein</fullName>
    </submittedName>
</protein>
<evidence type="ECO:0000313" key="1">
    <source>
        <dbReference type="EMBL" id="KAK2944849.1"/>
    </source>
</evidence>
<dbReference type="Proteomes" id="UP001281761">
    <property type="component" value="Unassembled WGS sequence"/>
</dbReference>
<proteinExistence type="predicted"/>
<gene>
    <name evidence="1" type="ORF">BLNAU_20248</name>
</gene>
<dbReference type="EMBL" id="JARBJD010000282">
    <property type="protein sequence ID" value="KAK2944849.1"/>
    <property type="molecule type" value="Genomic_DNA"/>
</dbReference>
<keyword evidence="2" id="KW-1185">Reference proteome</keyword>
<accession>A0ABQ9WZB7</accession>
<name>A0ABQ9WZB7_9EUKA</name>
<evidence type="ECO:0000313" key="2">
    <source>
        <dbReference type="Proteomes" id="UP001281761"/>
    </source>
</evidence>
<organism evidence="1 2">
    <name type="scientific">Blattamonas nauphoetae</name>
    <dbReference type="NCBI Taxonomy" id="2049346"/>
    <lineage>
        <taxon>Eukaryota</taxon>
        <taxon>Metamonada</taxon>
        <taxon>Preaxostyla</taxon>
        <taxon>Oxymonadida</taxon>
        <taxon>Blattamonas</taxon>
    </lineage>
</organism>
<sequence length="541" mass="58722">MGQMIDQCEFCTLLILPESSVEPSNIDSTLTKLTITINSAVYKPTTSTLRESQSSTDISCGTLQSLINHQLVHTTHSGFDPNVDDRIVLDYNLNQELRAYFPLHLSIHSFVHSIHPTTSVLPLLSSLYLQSIILSVSSLSMSTPPPLHSFPLPPHTPLSLSFLSILFKSIIFYYGVAQNSSPLFLRYIHPFLHTSLLFHPLLHLPLTSSTPHPSLHSLPSSTSLHSHFPCCTPLCTPSLVHSLPSLHASALLPLLHATLHSLPLLHLCTPSLAPRLSALLPSLHLSALAFLAPRLSALASLAPCLSALRFPCCTPLCTRFPLHASLHSFPRSTPLCTPFLAPPLCTPSLAPPLCTRFPCCTPLCTRFPPPRHSASFPRSTPLTPSLAPHLSALAFPRSMPLCTRFPRSTPLCTRFPRSTPLCTRFPRSTPLCTRFPRSTPLLASLAPRLSALASLAPCLSALLPLLHATLHSLSSLHASLHSASLASRHSALASLAARLSALLSSLHASLHLPYLPQPKRILTSHSQLGDPVASDVRLFET</sequence>
<comment type="caution">
    <text evidence="1">The sequence shown here is derived from an EMBL/GenBank/DDBJ whole genome shotgun (WGS) entry which is preliminary data.</text>
</comment>
<reference evidence="1 2" key="1">
    <citation type="journal article" date="2022" name="bioRxiv">
        <title>Genomics of Preaxostyla Flagellates Illuminates Evolutionary Transitions and the Path Towards Mitochondrial Loss.</title>
        <authorList>
            <person name="Novak L.V.F."/>
            <person name="Treitli S.C."/>
            <person name="Pyrih J."/>
            <person name="Halakuc P."/>
            <person name="Pipaliya S.V."/>
            <person name="Vacek V."/>
            <person name="Brzon O."/>
            <person name="Soukal P."/>
            <person name="Eme L."/>
            <person name="Dacks J.B."/>
            <person name="Karnkowska A."/>
            <person name="Elias M."/>
            <person name="Hampl V."/>
        </authorList>
    </citation>
    <scope>NUCLEOTIDE SEQUENCE [LARGE SCALE GENOMIC DNA]</scope>
    <source>
        <strain evidence="1">NAU3</strain>
        <tissue evidence="1">Gut</tissue>
    </source>
</reference>